<proteinExistence type="predicted"/>
<evidence type="ECO:0000313" key="3">
    <source>
        <dbReference type="Proteomes" id="UP000287388"/>
    </source>
</evidence>
<dbReference type="Proteomes" id="UP000287388">
    <property type="component" value="Chromosome"/>
</dbReference>
<evidence type="ECO:0000313" key="1">
    <source>
        <dbReference type="EMBL" id="QAT13844.1"/>
    </source>
</evidence>
<reference evidence="1 3" key="1">
    <citation type="submission" date="2019-01" db="EMBL/GenBank/DDBJ databases">
        <title>Brevundimonas diminuta Genome sequencing and assembly.</title>
        <authorList>
            <person name="Chen H."/>
        </authorList>
    </citation>
    <scope>NUCLEOTIDE SEQUENCE [LARGE SCALE GENOMIC DNA]</scope>
    <source>
        <strain evidence="1">ATCC</strain>
        <strain evidence="3">ATCC(B) 19146</strain>
    </source>
</reference>
<dbReference type="AlphaFoldDB" id="A0A410NVE2"/>
<dbReference type="EMBL" id="CP035093">
    <property type="protein sequence ID" value="QAT13844.1"/>
    <property type="molecule type" value="Genomic_DNA"/>
</dbReference>
<dbReference type="EMBL" id="CP066026">
    <property type="protein sequence ID" value="QQB88791.1"/>
    <property type="molecule type" value="Genomic_DNA"/>
</dbReference>
<reference evidence="2 4" key="2">
    <citation type="submission" date="2020-12" db="EMBL/GenBank/DDBJ databases">
        <title>FDA dAtabase for Regulatory Grade micrObial Sequences (FDA-ARGOS): Supporting development and validation of Infectious Disease Dx tests.</title>
        <authorList>
            <person name="Kerrigan L."/>
            <person name="Long C."/>
            <person name="Tallon L."/>
            <person name="Sadzewicz L."/>
            <person name="Zhao X."/>
            <person name="Boylan J."/>
            <person name="Ott S."/>
            <person name="Bowen H."/>
            <person name="Vavikolanu K."/>
            <person name="Mehta A."/>
            <person name="Aluvathingal J."/>
            <person name="Nadendla S."/>
            <person name="Yan Y."/>
            <person name="Sichtig H."/>
        </authorList>
    </citation>
    <scope>NUCLEOTIDE SEQUENCE [LARGE SCALE GENOMIC DNA]</scope>
    <source>
        <strain evidence="2 4">FDAARGOS_1026</strain>
    </source>
</reference>
<protein>
    <submittedName>
        <fullName evidence="1">Uncharacterized protein</fullName>
    </submittedName>
</protein>
<evidence type="ECO:0000313" key="4">
    <source>
        <dbReference type="Proteomes" id="UP000596117"/>
    </source>
</evidence>
<gene>
    <name evidence="1" type="ORF">EQG53_05435</name>
    <name evidence="2" type="ORF">I6H83_16995</name>
</gene>
<dbReference type="RefSeq" id="WP_128719344.1">
    <property type="nucleotide sequence ID" value="NZ_BJNC01000063.1"/>
</dbReference>
<dbReference type="KEGG" id="bdm:EQG53_05435"/>
<sequence length="111" mass="11577">MSGVKHTPGPWSDKGGSAGAVWAGNEFIASVYPNAQPGWDGYGQFDRQDETEANARLIAAAPDLLEAGMELQAARKAQNADPSAKNALRVRAASDAFDTALSKATAQQEGS</sequence>
<dbReference type="Proteomes" id="UP000596117">
    <property type="component" value="Chromosome"/>
</dbReference>
<organism evidence="1 3">
    <name type="scientific">Brevundimonas diminuta</name>
    <name type="common">Pseudomonas diminuta</name>
    <dbReference type="NCBI Taxonomy" id="293"/>
    <lineage>
        <taxon>Bacteria</taxon>
        <taxon>Pseudomonadati</taxon>
        <taxon>Pseudomonadota</taxon>
        <taxon>Alphaproteobacteria</taxon>
        <taxon>Caulobacterales</taxon>
        <taxon>Caulobacteraceae</taxon>
        <taxon>Brevundimonas</taxon>
    </lineage>
</organism>
<keyword evidence="4" id="KW-1185">Reference proteome</keyword>
<name>A0A410NVE2_BREDI</name>
<accession>A0A410NVE2</accession>
<evidence type="ECO:0000313" key="2">
    <source>
        <dbReference type="EMBL" id="QQB88791.1"/>
    </source>
</evidence>